<dbReference type="eggNOG" id="COG4960">
    <property type="taxonomic scope" value="Bacteria"/>
</dbReference>
<dbReference type="GO" id="GO:0004190">
    <property type="term" value="F:aspartic-type endopeptidase activity"/>
    <property type="evidence" value="ECO:0007669"/>
    <property type="project" value="InterPro"/>
</dbReference>
<feature type="transmembrane region" description="Helical" evidence="2">
    <location>
        <begin position="58"/>
        <end position="79"/>
    </location>
</feature>
<organism evidence="4 5">
    <name type="scientific">Blastopirellula marina DSM 3645</name>
    <dbReference type="NCBI Taxonomy" id="314230"/>
    <lineage>
        <taxon>Bacteria</taxon>
        <taxon>Pseudomonadati</taxon>
        <taxon>Planctomycetota</taxon>
        <taxon>Planctomycetia</taxon>
        <taxon>Pirellulales</taxon>
        <taxon>Pirellulaceae</taxon>
        <taxon>Blastopirellula</taxon>
    </lineage>
</organism>
<evidence type="ECO:0000313" key="5">
    <source>
        <dbReference type="Proteomes" id="UP000004358"/>
    </source>
</evidence>
<feature type="transmembrane region" description="Helical" evidence="2">
    <location>
        <begin position="29"/>
        <end position="51"/>
    </location>
</feature>
<dbReference type="Proteomes" id="UP000004358">
    <property type="component" value="Unassembled WGS sequence"/>
</dbReference>
<evidence type="ECO:0000256" key="1">
    <source>
        <dbReference type="ARBA" id="ARBA00005801"/>
    </source>
</evidence>
<dbReference type="GO" id="GO:0005886">
    <property type="term" value="C:plasma membrane"/>
    <property type="evidence" value="ECO:0007669"/>
    <property type="project" value="TreeGrafter"/>
</dbReference>
<keyword evidence="2" id="KW-0812">Transmembrane</keyword>
<dbReference type="PANTHER" id="PTHR30487:SF0">
    <property type="entry name" value="PREPILIN LEADER PEPTIDASE_N-METHYLTRANSFERASE-RELATED"/>
    <property type="match status" value="1"/>
</dbReference>
<dbReference type="InterPro" id="IPR050882">
    <property type="entry name" value="Prepilin_peptidase/N-MTase"/>
</dbReference>
<evidence type="ECO:0000256" key="2">
    <source>
        <dbReference type="SAM" id="Phobius"/>
    </source>
</evidence>
<dbReference type="GO" id="GO:0006465">
    <property type="term" value="P:signal peptide processing"/>
    <property type="evidence" value="ECO:0007669"/>
    <property type="project" value="TreeGrafter"/>
</dbReference>
<dbReference type="EMBL" id="AANZ01000010">
    <property type="protein sequence ID" value="EAQ80143.1"/>
    <property type="molecule type" value="Genomic_DNA"/>
</dbReference>
<evidence type="ECO:0000313" key="4">
    <source>
        <dbReference type="EMBL" id="EAQ80143.1"/>
    </source>
</evidence>
<proteinExistence type="inferred from homology"/>
<keyword evidence="2" id="KW-0472">Membrane</keyword>
<dbReference type="RefSeq" id="WP_002651726.1">
    <property type="nucleotide sequence ID" value="NZ_CH672376.1"/>
</dbReference>
<keyword evidence="2" id="KW-1133">Transmembrane helix</keyword>
<dbReference type="InterPro" id="IPR000045">
    <property type="entry name" value="Prepilin_IV_endopep_pep"/>
</dbReference>
<sequence>MDKLNFVAIILVALFTAIAFYVDLTSGKLPNWLTMPALLIGLLFQSAVNGWGGLQHALLGALVGFVLLFILFIIGGGGGGDVKFMAALGAWFGPILILLVFVASAVLALIITIAIFVGKMMFRAKSDNAEPGETGDSTQKKLDIARQTIPYGVPVCLASWIILLLKLATLLKPPLDNA</sequence>
<evidence type="ECO:0000259" key="3">
    <source>
        <dbReference type="Pfam" id="PF01478"/>
    </source>
</evidence>
<dbReference type="Pfam" id="PF01478">
    <property type="entry name" value="Peptidase_A24"/>
    <property type="match status" value="1"/>
</dbReference>
<comment type="similarity">
    <text evidence="1">Belongs to the peptidase A24 family.</text>
</comment>
<name>A3ZT58_9BACT</name>
<dbReference type="HOGENOM" id="CLU_057101_4_0_0"/>
<dbReference type="PANTHER" id="PTHR30487">
    <property type="entry name" value="TYPE 4 PREPILIN-LIKE PROTEINS LEADER PEPTIDE-PROCESSING ENZYME"/>
    <property type="match status" value="1"/>
</dbReference>
<dbReference type="AlphaFoldDB" id="A3ZT58"/>
<accession>A3ZT58</accession>
<protein>
    <recommendedName>
        <fullName evidence="3">Prepilin type IV endopeptidase peptidase domain-containing protein</fullName>
    </recommendedName>
</protein>
<dbReference type="STRING" id="314230.DSM3645_19143"/>
<dbReference type="Gene3D" id="1.20.120.1220">
    <property type="match status" value="1"/>
</dbReference>
<reference evidence="4 5" key="1">
    <citation type="submission" date="2006-02" db="EMBL/GenBank/DDBJ databases">
        <authorList>
            <person name="Amann R."/>
            <person name="Ferriera S."/>
            <person name="Johnson J."/>
            <person name="Kravitz S."/>
            <person name="Halpern A."/>
            <person name="Remington K."/>
            <person name="Beeson K."/>
            <person name="Tran B."/>
            <person name="Rogers Y.-H."/>
            <person name="Friedman R."/>
            <person name="Venter J.C."/>
        </authorList>
    </citation>
    <scope>NUCLEOTIDE SEQUENCE [LARGE SCALE GENOMIC DNA]</scope>
    <source>
        <strain evidence="4 5">DSM 3645</strain>
    </source>
</reference>
<feature type="domain" description="Prepilin type IV endopeptidase peptidase" evidence="3">
    <location>
        <begin position="11"/>
        <end position="113"/>
    </location>
</feature>
<feature type="transmembrane region" description="Helical" evidence="2">
    <location>
        <begin position="149"/>
        <end position="171"/>
    </location>
</feature>
<comment type="caution">
    <text evidence="4">The sequence shown here is derived from an EMBL/GenBank/DDBJ whole genome shotgun (WGS) entry which is preliminary data.</text>
</comment>
<feature type="transmembrane region" description="Helical" evidence="2">
    <location>
        <begin position="91"/>
        <end position="117"/>
    </location>
</feature>
<gene>
    <name evidence="4" type="ORF">DSM3645_19143</name>
</gene>